<evidence type="ECO:0000256" key="1">
    <source>
        <dbReference type="SAM" id="MobiDB-lite"/>
    </source>
</evidence>
<name>A0A0L6V324_9BASI</name>
<feature type="region of interest" description="Disordered" evidence="1">
    <location>
        <begin position="32"/>
        <end position="69"/>
    </location>
</feature>
<feature type="compositionally biased region" description="Polar residues" evidence="1">
    <location>
        <begin position="43"/>
        <end position="69"/>
    </location>
</feature>
<dbReference type="Proteomes" id="UP000037035">
    <property type="component" value="Unassembled WGS sequence"/>
</dbReference>
<evidence type="ECO:0000313" key="3">
    <source>
        <dbReference type="Proteomes" id="UP000037035"/>
    </source>
</evidence>
<accession>A0A0L6V324</accession>
<protein>
    <submittedName>
        <fullName evidence="2">Uncharacterized protein</fullName>
    </submittedName>
</protein>
<comment type="caution">
    <text evidence="2">The sequence shown here is derived from an EMBL/GenBank/DDBJ whole genome shotgun (WGS) entry which is preliminary data.</text>
</comment>
<proteinExistence type="predicted"/>
<dbReference type="EMBL" id="LAVV01007665">
    <property type="protein sequence ID" value="KNZ55178.1"/>
    <property type="molecule type" value="Genomic_DNA"/>
</dbReference>
<keyword evidence="3" id="KW-1185">Reference proteome</keyword>
<dbReference type="VEuPathDB" id="FungiDB:VP01_2747g6"/>
<organism evidence="2 3">
    <name type="scientific">Puccinia sorghi</name>
    <dbReference type="NCBI Taxonomy" id="27349"/>
    <lineage>
        <taxon>Eukaryota</taxon>
        <taxon>Fungi</taxon>
        <taxon>Dikarya</taxon>
        <taxon>Basidiomycota</taxon>
        <taxon>Pucciniomycotina</taxon>
        <taxon>Pucciniomycetes</taxon>
        <taxon>Pucciniales</taxon>
        <taxon>Pucciniaceae</taxon>
        <taxon>Puccinia</taxon>
    </lineage>
</organism>
<sequence>MGTYLRCTKFVTQLQFGLCIKCLSEVGLLNNTNGDHTPHKPSNIYNNSSPFTSKHQAPTENKNSSTCGS</sequence>
<reference evidence="2 3" key="1">
    <citation type="submission" date="2015-08" db="EMBL/GenBank/DDBJ databases">
        <title>Next Generation Sequencing and Analysis of the Genome of Puccinia sorghi L Schw, the Causal Agent of Maize Common Rust.</title>
        <authorList>
            <person name="Rochi L."/>
            <person name="Burguener G."/>
            <person name="Darino M."/>
            <person name="Turjanski A."/>
            <person name="Kreff E."/>
            <person name="Dieguez M.J."/>
            <person name="Sacco F."/>
        </authorList>
    </citation>
    <scope>NUCLEOTIDE SEQUENCE [LARGE SCALE GENOMIC DNA]</scope>
    <source>
        <strain evidence="2 3">RO10H11247</strain>
    </source>
</reference>
<dbReference type="AlphaFoldDB" id="A0A0L6V324"/>
<dbReference type="OrthoDB" id="10270247at2759"/>
<gene>
    <name evidence="2" type="ORF">VP01_2747g6</name>
</gene>
<evidence type="ECO:0000313" key="2">
    <source>
        <dbReference type="EMBL" id="KNZ55178.1"/>
    </source>
</evidence>